<dbReference type="EMBL" id="RJKM01000001">
    <property type="protein sequence ID" value="ROP38686.1"/>
    <property type="molecule type" value="Genomic_DNA"/>
</dbReference>
<accession>A0A3N1H8E1</accession>
<comment type="caution">
    <text evidence="1">The sequence shown here is derived from an EMBL/GenBank/DDBJ whole genome shotgun (WGS) entry which is preliminary data.</text>
</comment>
<dbReference type="Proteomes" id="UP000268727">
    <property type="component" value="Unassembled WGS sequence"/>
</dbReference>
<gene>
    <name evidence="1" type="ORF">EDD40_4048</name>
</gene>
<proteinExistence type="predicted"/>
<sequence length="47" mass="5109">MPGGGDPARAVRRLQPDDVACAVLYAVTRPEHVAVDEILVRPTDQPR</sequence>
<evidence type="ECO:0000313" key="2">
    <source>
        <dbReference type="Proteomes" id="UP000268727"/>
    </source>
</evidence>
<organism evidence="1 2">
    <name type="scientific">Saccharothrix texasensis</name>
    <dbReference type="NCBI Taxonomy" id="103734"/>
    <lineage>
        <taxon>Bacteria</taxon>
        <taxon>Bacillati</taxon>
        <taxon>Actinomycetota</taxon>
        <taxon>Actinomycetes</taxon>
        <taxon>Pseudonocardiales</taxon>
        <taxon>Pseudonocardiaceae</taxon>
        <taxon>Saccharothrix</taxon>
    </lineage>
</organism>
<dbReference type="RefSeq" id="WP_211348212.1">
    <property type="nucleotide sequence ID" value="NZ_RJKM01000001.1"/>
</dbReference>
<reference evidence="1 2" key="1">
    <citation type="submission" date="2018-11" db="EMBL/GenBank/DDBJ databases">
        <title>Sequencing the genomes of 1000 actinobacteria strains.</title>
        <authorList>
            <person name="Klenk H.-P."/>
        </authorList>
    </citation>
    <scope>NUCLEOTIDE SEQUENCE [LARGE SCALE GENOMIC DNA]</scope>
    <source>
        <strain evidence="1 2">DSM 44231</strain>
    </source>
</reference>
<name>A0A3N1H8E1_9PSEU</name>
<keyword evidence="2" id="KW-1185">Reference proteome</keyword>
<evidence type="ECO:0000313" key="1">
    <source>
        <dbReference type="EMBL" id="ROP38686.1"/>
    </source>
</evidence>
<protein>
    <submittedName>
        <fullName evidence="1">Uncharacterized protein</fullName>
    </submittedName>
</protein>
<dbReference type="AlphaFoldDB" id="A0A3N1H8E1"/>